<evidence type="ECO:0000313" key="8">
    <source>
        <dbReference type="Proteomes" id="UP000755667"/>
    </source>
</evidence>
<keyword evidence="9" id="KW-1185">Reference proteome</keyword>
<dbReference type="NCBIfam" id="TIGR02424">
    <property type="entry name" value="TF_pcaQ"/>
    <property type="match status" value="1"/>
</dbReference>
<dbReference type="Pfam" id="PF03466">
    <property type="entry name" value="LysR_substrate"/>
    <property type="match status" value="1"/>
</dbReference>
<dbReference type="Gene3D" id="3.40.190.10">
    <property type="entry name" value="Periplasmic binding protein-like II"/>
    <property type="match status" value="2"/>
</dbReference>
<dbReference type="GO" id="GO:0003700">
    <property type="term" value="F:DNA-binding transcription factor activity"/>
    <property type="evidence" value="ECO:0007669"/>
    <property type="project" value="InterPro"/>
</dbReference>
<name>A0A9Q2PFJ6_9RHOB</name>
<dbReference type="PRINTS" id="PR00039">
    <property type="entry name" value="HTHLYSR"/>
</dbReference>
<protein>
    <submittedName>
        <fullName evidence="6">Pca operon transcription factor PcaQ</fullName>
    </submittedName>
</protein>
<dbReference type="Proteomes" id="UP000809440">
    <property type="component" value="Unassembled WGS sequence"/>
</dbReference>
<dbReference type="PANTHER" id="PTHR30419:SF8">
    <property type="entry name" value="NITROGEN ASSIMILATION TRANSCRIPTIONAL ACTIVATOR-RELATED"/>
    <property type="match status" value="1"/>
</dbReference>
<evidence type="ECO:0000259" key="5">
    <source>
        <dbReference type="PROSITE" id="PS50931"/>
    </source>
</evidence>
<dbReference type="EMBL" id="JAFBXE010000020">
    <property type="protein sequence ID" value="MBM2414847.1"/>
    <property type="molecule type" value="Genomic_DNA"/>
</dbReference>
<dbReference type="InterPro" id="IPR036388">
    <property type="entry name" value="WH-like_DNA-bd_sf"/>
</dbReference>
<evidence type="ECO:0000256" key="4">
    <source>
        <dbReference type="ARBA" id="ARBA00023163"/>
    </source>
</evidence>
<dbReference type="Gene3D" id="1.10.10.10">
    <property type="entry name" value="Winged helix-like DNA-binding domain superfamily/Winged helix DNA-binding domain"/>
    <property type="match status" value="1"/>
</dbReference>
<feature type="domain" description="HTH lysR-type" evidence="5">
    <location>
        <begin position="6"/>
        <end position="63"/>
    </location>
</feature>
<gene>
    <name evidence="6" type="primary">pcaQ</name>
    <name evidence="6" type="ORF">JQX41_21280</name>
    <name evidence="7" type="ORF">JQX48_21300</name>
</gene>
<dbReference type="FunFam" id="1.10.10.10:FF:000001">
    <property type="entry name" value="LysR family transcriptional regulator"/>
    <property type="match status" value="1"/>
</dbReference>
<dbReference type="InterPro" id="IPR000847">
    <property type="entry name" value="LysR_HTH_N"/>
</dbReference>
<evidence type="ECO:0000256" key="1">
    <source>
        <dbReference type="ARBA" id="ARBA00009437"/>
    </source>
</evidence>
<dbReference type="GO" id="GO:0019619">
    <property type="term" value="P:3,4-dihydroxybenzoate catabolic process"/>
    <property type="evidence" value="ECO:0007669"/>
    <property type="project" value="InterPro"/>
</dbReference>
<dbReference type="PANTHER" id="PTHR30419">
    <property type="entry name" value="HTH-TYPE TRANSCRIPTIONAL REGULATOR YBHD"/>
    <property type="match status" value="1"/>
</dbReference>
<evidence type="ECO:0000313" key="9">
    <source>
        <dbReference type="Proteomes" id="UP000809440"/>
    </source>
</evidence>
<organism evidence="6 8">
    <name type="scientific">Marivita cryptomonadis</name>
    <dbReference type="NCBI Taxonomy" id="505252"/>
    <lineage>
        <taxon>Bacteria</taxon>
        <taxon>Pseudomonadati</taxon>
        <taxon>Pseudomonadota</taxon>
        <taxon>Alphaproteobacteria</taxon>
        <taxon>Rhodobacterales</taxon>
        <taxon>Roseobacteraceae</taxon>
        <taxon>Marivita</taxon>
    </lineage>
</organism>
<dbReference type="InterPro" id="IPR036390">
    <property type="entry name" value="WH_DNA-bd_sf"/>
</dbReference>
<comment type="similarity">
    <text evidence="1">Belongs to the LysR transcriptional regulatory family.</text>
</comment>
<keyword evidence="2" id="KW-0805">Transcription regulation</keyword>
<evidence type="ECO:0000256" key="3">
    <source>
        <dbReference type="ARBA" id="ARBA00023125"/>
    </source>
</evidence>
<dbReference type="GO" id="GO:0045893">
    <property type="term" value="P:positive regulation of DNA-templated transcription"/>
    <property type="evidence" value="ECO:0007669"/>
    <property type="project" value="InterPro"/>
</dbReference>
<dbReference type="AlphaFoldDB" id="A0A9Q2PFJ6"/>
<dbReference type="GO" id="GO:0005829">
    <property type="term" value="C:cytosol"/>
    <property type="evidence" value="ECO:0007669"/>
    <property type="project" value="TreeGrafter"/>
</dbReference>
<dbReference type="GeneID" id="62640234"/>
<proteinExistence type="inferred from homology"/>
<dbReference type="InterPro" id="IPR050950">
    <property type="entry name" value="HTH-type_LysR_regulators"/>
</dbReference>
<dbReference type="InterPro" id="IPR012787">
    <property type="entry name" value="TF_PcaQ"/>
</dbReference>
<sequence>MIDARIRLRHLRCFLETARLGSLSAAANALNVSQPAVSKTIRELEEVLGKPLFDRSHRRLTLTTVGRVFQQHAGAAMAELSRAQSLVKDIPSQITRLSVGVLPTAATSLMPRAALAFRNTHPNCLLRVSTGPNWLLMSQLRESSLDLVIGRMGTTEVMQHLSFHHLYSEDIAAVVRPDHPLTEQAQPLDALEGFPLLLPPPGAVIAPLVRALLSRHGIAAQTAAFESVSLAFGRRVVQSSDAVWFISRGVVEDELDAGTLTALPLGNDLRGGPIGISMRADGVLTEEQTGLIRALEDARTELRPLGQTSG</sequence>
<dbReference type="SUPFAM" id="SSF46785">
    <property type="entry name" value="Winged helix' DNA-binding domain"/>
    <property type="match status" value="1"/>
</dbReference>
<keyword evidence="3" id="KW-0238">DNA-binding</keyword>
<dbReference type="EMBL" id="JAFBXF010000020">
    <property type="protein sequence ID" value="MBM2419518.1"/>
    <property type="molecule type" value="Genomic_DNA"/>
</dbReference>
<dbReference type="PROSITE" id="PS50931">
    <property type="entry name" value="HTH_LYSR"/>
    <property type="match status" value="1"/>
</dbReference>
<dbReference type="Proteomes" id="UP000755667">
    <property type="component" value="Unassembled WGS sequence"/>
</dbReference>
<dbReference type="RefSeq" id="WP_085628514.1">
    <property type="nucleotide sequence ID" value="NZ_JAFBWU010000020.1"/>
</dbReference>
<reference evidence="6 9" key="1">
    <citation type="submission" date="2021-01" db="EMBL/GenBank/DDBJ databases">
        <title>Diatom-associated Roseobacters Show Island Model of Population Structure.</title>
        <authorList>
            <person name="Qu L."/>
            <person name="Feng X."/>
            <person name="Chen Y."/>
            <person name="Li L."/>
            <person name="Wang X."/>
            <person name="Hu Z."/>
            <person name="Wang H."/>
            <person name="Luo H."/>
        </authorList>
    </citation>
    <scope>NUCLEOTIDE SEQUENCE</scope>
    <source>
        <strain evidence="7 9">CC28-63</strain>
        <strain evidence="6">CC28-69</strain>
    </source>
</reference>
<evidence type="ECO:0000313" key="7">
    <source>
        <dbReference type="EMBL" id="MBM2419518.1"/>
    </source>
</evidence>
<keyword evidence="4" id="KW-0804">Transcription</keyword>
<comment type="caution">
    <text evidence="6">The sequence shown here is derived from an EMBL/GenBank/DDBJ whole genome shotgun (WGS) entry which is preliminary data.</text>
</comment>
<evidence type="ECO:0000256" key="2">
    <source>
        <dbReference type="ARBA" id="ARBA00023015"/>
    </source>
</evidence>
<evidence type="ECO:0000313" key="6">
    <source>
        <dbReference type="EMBL" id="MBM2414847.1"/>
    </source>
</evidence>
<dbReference type="GO" id="GO:0003677">
    <property type="term" value="F:DNA binding"/>
    <property type="evidence" value="ECO:0007669"/>
    <property type="project" value="UniProtKB-KW"/>
</dbReference>
<dbReference type="OrthoDB" id="9814165at2"/>
<dbReference type="InterPro" id="IPR005119">
    <property type="entry name" value="LysR_subst-bd"/>
</dbReference>
<accession>A0A9Q2PFJ6</accession>
<dbReference type="Pfam" id="PF00126">
    <property type="entry name" value="HTH_1"/>
    <property type="match status" value="1"/>
</dbReference>
<dbReference type="SUPFAM" id="SSF53850">
    <property type="entry name" value="Periplasmic binding protein-like II"/>
    <property type="match status" value="1"/>
</dbReference>